<protein>
    <submittedName>
        <fullName evidence="9">Cytochrome C</fullName>
    </submittedName>
</protein>
<evidence type="ECO:0000313" key="9">
    <source>
        <dbReference type="EMBL" id="RDH83672.1"/>
    </source>
</evidence>
<dbReference type="PANTHER" id="PTHR33751">
    <property type="entry name" value="CBB3-TYPE CYTOCHROME C OXIDASE SUBUNIT FIXP"/>
    <property type="match status" value="1"/>
</dbReference>
<dbReference type="EMBL" id="QFXE01000018">
    <property type="protein sequence ID" value="RDH83672.1"/>
    <property type="molecule type" value="Genomic_DNA"/>
</dbReference>
<evidence type="ECO:0000259" key="8">
    <source>
        <dbReference type="PROSITE" id="PS51007"/>
    </source>
</evidence>
<dbReference type="Pfam" id="PF00034">
    <property type="entry name" value="Cytochrom_C"/>
    <property type="match status" value="1"/>
</dbReference>
<feature type="domain" description="Cytochrome c" evidence="8">
    <location>
        <begin position="22"/>
        <end position="105"/>
    </location>
</feature>
<dbReference type="Gene3D" id="1.10.760.10">
    <property type="entry name" value="Cytochrome c-like domain"/>
    <property type="match status" value="1"/>
</dbReference>
<gene>
    <name evidence="9" type="ORF">DIZ78_13640</name>
</gene>
<keyword evidence="4" id="KW-0249">Electron transport</keyword>
<feature type="signal peptide" evidence="7">
    <location>
        <begin position="1"/>
        <end position="24"/>
    </location>
</feature>
<feature type="chain" id="PRO_5016728577" evidence="7">
    <location>
        <begin position="25"/>
        <end position="105"/>
    </location>
</feature>
<evidence type="ECO:0000256" key="3">
    <source>
        <dbReference type="ARBA" id="ARBA00022723"/>
    </source>
</evidence>
<dbReference type="GO" id="GO:0020037">
    <property type="term" value="F:heme binding"/>
    <property type="evidence" value="ECO:0007669"/>
    <property type="project" value="InterPro"/>
</dbReference>
<evidence type="ECO:0000256" key="7">
    <source>
        <dbReference type="SAM" id="SignalP"/>
    </source>
</evidence>
<dbReference type="InterPro" id="IPR036909">
    <property type="entry name" value="Cyt_c-like_dom_sf"/>
</dbReference>
<dbReference type="PANTHER" id="PTHR33751:SF9">
    <property type="entry name" value="CYTOCHROME C4"/>
    <property type="match status" value="1"/>
</dbReference>
<keyword evidence="10" id="KW-1185">Reference proteome</keyword>
<proteinExistence type="predicted"/>
<organism evidence="9 10">
    <name type="scientific">endosymbiont of Escarpia spicata</name>
    <dbReference type="NCBI Taxonomy" id="2200908"/>
    <lineage>
        <taxon>Bacteria</taxon>
        <taxon>Pseudomonadati</taxon>
        <taxon>Pseudomonadota</taxon>
        <taxon>Gammaproteobacteria</taxon>
        <taxon>sulfur-oxidizing symbionts</taxon>
    </lineage>
</organism>
<evidence type="ECO:0000313" key="10">
    <source>
        <dbReference type="Proteomes" id="UP000254771"/>
    </source>
</evidence>
<keyword evidence="1" id="KW-0813">Transport</keyword>
<keyword evidence="7" id="KW-0732">Signal</keyword>
<evidence type="ECO:0000256" key="1">
    <source>
        <dbReference type="ARBA" id="ARBA00022448"/>
    </source>
</evidence>
<keyword evidence="5 6" id="KW-0408">Iron</keyword>
<dbReference type="GO" id="GO:0046872">
    <property type="term" value="F:metal ion binding"/>
    <property type="evidence" value="ECO:0007669"/>
    <property type="project" value="UniProtKB-KW"/>
</dbReference>
<name>A0A370DFJ1_9GAMM</name>
<evidence type="ECO:0000256" key="4">
    <source>
        <dbReference type="ARBA" id="ARBA00022982"/>
    </source>
</evidence>
<dbReference type="Proteomes" id="UP000254771">
    <property type="component" value="Unassembled WGS sequence"/>
</dbReference>
<keyword evidence="3 6" id="KW-0479">Metal-binding</keyword>
<sequence>MLKLITFAAVAATLSLGGIGNAVAADGAALFQAKTCWSCHGKDAKTPIMPMYPKLSGQNADYAFNQMKDIKSGARNNGQTAAMKGVMGLVSDDEMRAIADWLATQ</sequence>
<dbReference type="PROSITE" id="PS51007">
    <property type="entry name" value="CYTC"/>
    <property type="match status" value="1"/>
</dbReference>
<accession>A0A370DFJ1</accession>
<dbReference type="SUPFAM" id="SSF46626">
    <property type="entry name" value="Cytochrome c"/>
    <property type="match status" value="1"/>
</dbReference>
<dbReference type="AlphaFoldDB" id="A0A370DFJ1"/>
<evidence type="ECO:0000256" key="6">
    <source>
        <dbReference type="PROSITE-ProRule" id="PRU00433"/>
    </source>
</evidence>
<dbReference type="InterPro" id="IPR009056">
    <property type="entry name" value="Cyt_c-like_dom"/>
</dbReference>
<dbReference type="GO" id="GO:0009055">
    <property type="term" value="F:electron transfer activity"/>
    <property type="evidence" value="ECO:0007669"/>
    <property type="project" value="InterPro"/>
</dbReference>
<comment type="caution">
    <text evidence="9">The sequence shown here is derived from an EMBL/GenBank/DDBJ whole genome shotgun (WGS) entry which is preliminary data.</text>
</comment>
<reference evidence="9 10" key="1">
    <citation type="journal article" date="2018" name="ISME J.">
        <title>Endosymbiont genomes yield clues of tubeworm success.</title>
        <authorList>
            <person name="Li Y."/>
            <person name="Liles M.R."/>
            <person name="Halanych K.M."/>
        </authorList>
    </citation>
    <scope>NUCLEOTIDE SEQUENCE [LARGE SCALE GENOMIC DNA]</scope>
    <source>
        <strain evidence="9">A1462</strain>
    </source>
</reference>
<keyword evidence="2 6" id="KW-0349">Heme</keyword>
<evidence type="ECO:0000256" key="2">
    <source>
        <dbReference type="ARBA" id="ARBA00022617"/>
    </source>
</evidence>
<dbReference type="InterPro" id="IPR050597">
    <property type="entry name" value="Cytochrome_c_Oxidase_Subunit"/>
</dbReference>
<evidence type="ECO:0000256" key="5">
    <source>
        <dbReference type="ARBA" id="ARBA00023004"/>
    </source>
</evidence>